<evidence type="ECO:0000313" key="2">
    <source>
        <dbReference type="EMBL" id="REH37075.1"/>
    </source>
</evidence>
<dbReference type="EMBL" id="QUNO01000015">
    <property type="protein sequence ID" value="REH37075.1"/>
    <property type="molecule type" value="Genomic_DNA"/>
</dbReference>
<keyword evidence="1" id="KW-1133">Transmembrane helix</keyword>
<gene>
    <name evidence="2" type="ORF">BCF44_11579</name>
</gene>
<feature type="transmembrane region" description="Helical" evidence="1">
    <location>
        <begin position="50"/>
        <end position="73"/>
    </location>
</feature>
<evidence type="ECO:0000313" key="3">
    <source>
        <dbReference type="Proteomes" id="UP000256269"/>
    </source>
</evidence>
<name>A0A3E0H424_9PSEU</name>
<dbReference type="Proteomes" id="UP000256269">
    <property type="component" value="Unassembled WGS sequence"/>
</dbReference>
<evidence type="ECO:0000256" key="1">
    <source>
        <dbReference type="SAM" id="Phobius"/>
    </source>
</evidence>
<dbReference type="OrthoDB" id="3696167at2"/>
<protein>
    <recommendedName>
        <fullName evidence="4">YcxB-like protein</fullName>
    </recommendedName>
</protein>
<dbReference type="AlphaFoldDB" id="A0A3E0H424"/>
<dbReference type="RefSeq" id="WP_116179232.1">
    <property type="nucleotide sequence ID" value="NZ_CP144375.1"/>
</dbReference>
<sequence>MRVEFSWEPEPADRRDALRAVAPAVRFAPAFAVCLVMLAAVLLLVDNPSAALLCLVAAGAVAIGVPWQARLLYRDTVSANQRVRATADEYALRLHGTGLPGELAWSSLQAWHETEHGIVLRAGARAHGPVYAVPHRAFALPSDEHMFRELLIRRVGPTG</sequence>
<accession>A0A3E0H424</accession>
<organism evidence="2 3">
    <name type="scientific">Kutzneria buriramensis</name>
    <dbReference type="NCBI Taxonomy" id="1045776"/>
    <lineage>
        <taxon>Bacteria</taxon>
        <taxon>Bacillati</taxon>
        <taxon>Actinomycetota</taxon>
        <taxon>Actinomycetes</taxon>
        <taxon>Pseudonocardiales</taxon>
        <taxon>Pseudonocardiaceae</taxon>
        <taxon>Kutzneria</taxon>
    </lineage>
</organism>
<keyword evidence="1" id="KW-0472">Membrane</keyword>
<comment type="caution">
    <text evidence="2">The sequence shown here is derived from an EMBL/GenBank/DDBJ whole genome shotgun (WGS) entry which is preliminary data.</text>
</comment>
<keyword evidence="1" id="KW-0812">Transmembrane</keyword>
<evidence type="ECO:0008006" key="4">
    <source>
        <dbReference type="Google" id="ProtNLM"/>
    </source>
</evidence>
<proteinExistence type="predicted"/>
<keyword evidence="3" id="KW-1185">Reference proteome</keyword>
<feature type="transmembrane region" description="Helical" evidence="1">
    <location>
        <begin position="24"/>
        <end position="44"/>
    </location>
</feature>
<reference evidence="2 3" key="1">
    <citation type="submission" date="2018-08" db="EMBL/GenBank/DDBJ databases">
        <title>Genomic Encyclopedia of Archaeal and Bacterial Type Strains, Phase II (KMG-II): from individual species to whole genera.</title>
        <authorList>
            <person name="Goeker M."/>
        </authorList>
    </citation>
    <scope>NUCLEOTIDE SEQUENCE [LARGE SCALE GENOMIC DNA]</scope>
    <source>
        <strain evidence="2 3">DSM 45791</strain>
    </source>
</reference>